<dbReference type="Proteomes" id="UP000019243">
    <property type="component" value="Unassembled WGS sequence"/>
</dbReference>
<keyword evidence="1" id="KW-0560">Oxidoreductase</keyword>
<dbReference type="OrthoDB" id="9815791at2"/>
<evidence type="ECO:0000313" key="4">
    <source>
        <dbReference type="Proteomes" id="UP000019243"/>
    </source>
</evidence>
<dbReference type="CDD" id="cd07122">
    <property type="entry name" value="ALDH_F20_ACDH"/>
    <property type="match status" value="1"/>
</dbReference>
<dbReference type="Gene3D" id="3.40.309.10">
    <property type="entry name" value="Aldehyde Dehydrogenase, Chain A, domain 2"/>
    <property type="match status" value="1"/>
</dbReference>
<comment type="caution">
    <text evidence="3">The sequence shown here is derived from an EMBL/GenBank/DDBJ whole genome shotgun (WGS) entry which is preliminary data.</text>
</comment>
<sequence length="446" mass="46696">MIKTTANQTVTQLLSNAKEAQAIYRTFTQEQVDKIVQTVSVQLSAVAAELAEVAHLETGFGNIADKIIKNKFAAEAVYSSIKAVATVGEIARDEKAKTIDIAIPMGIIAGLIPSTNPTSTVIYKALIALKTRNAMIFSPHPKALQAIIKATHYVERAAVSAGAPAGLIQVISEPSIAATTELMRAPETALILATGGEAMVKAAYQSGTPAIGVGQGNAPAYIEQSANVTTAVATIIRSKTFDYGTICASEQSIVVDKAIKSAVLTELQKQGAYILTRSQAHQLARFIMKETGGMNPAFVGQPVATIARLSGLTIPVGTKVLVSEERIETIGKNAYSCEKLMPVLGMYTVNSWEEGVATCNALLGNEGAGHTAILHSTNEAYILDFGLQIDASRILINTFGSLGAIGASTSLLPSLTLGCGAVGGSSTTDNVSVMNLLNIKRLAYGQ</sequence>
<name>W7CBF6_9LIST</name>
<dbReference type="InterPro" id="IPR016163">
    <property type="entry name" value="Ald_DH_C"/>
</dbReference>
<proteinExistence type="predicted"/>
<organism evidence="3 4">
    <name type="scientific">Brochothrix campestris FSL F6-1037</name>
    <dbReference type="NCBI Taxonomy" id="1265861"/>
    <lineage>
        <taxon>Bacteria</taxon>
        <taxon>Bacillati</taxon>
        <taxon>Bacillota</taxon>
        <taxon>Bacilli</taxon>
        <taxon>Bacillales</taxon>
        <taxon>Listeriaceae</taxon>
        <taxon>Brochothrix</taxon>
    </lineage>
</organism>
<dbReference type="PANTHER" id="PTHR11699">
    <property type="entry name" value="ALDEHYDE DEHYDROGENASE-RELATED"/>
    <property type="match status" value="1"/>
</dbReference>
<reference evidence="3 4" key="1">
    <citation type="submission" date="2012-12" db="EMBL/GenBank/DDBJ databases">
        <title>Novel taxa of Listeriaceae from agricultural environments in the United States.</title>
        <authorList>
            <person name="den Bakker H.C."/>
            <person name="Allred A."/>
            <person name="Warchocki S."/>
            <person name="Wright E.M."/>
            <person name="Burrell A."/>
            <person name="Nightingale K.K."/>
            <person name="Kephart D."/>
            <person name="Wiedmann M."/>
        </authorList>
    </citation>
    <scope>NUCLEOTIDE SEQUENCE [LARGE SCALE GENOMIC DNA]</scope>
    <source>
        <strain evidence="3 4">FSL F6-1037</strain>
    </source>
</reference>
<dbReference type="GO" id="GO:0016620">
    <property type="term" value="F:oxidoreductase activity, acting on the aldehyde or oxo group of donors, NAD or NADP as acceptor"/>
    <property type="evidence" value="ECO:0007669"/>
    <property type="project" value="InterPro"/>
</dbReference>
<protein>
    <submittedName>
        <fullName evidence="3">Acetaldehyde dehydrogenase</fullName>
    </submittedName>
</protein>
<dbReference type="Pfam" id="PF00171">
    <property type="entry name" value="Aldedh"/>
    <property type="match status" value="1"/>
</dbReference>
<keyword evidence="4" id="KW-1185">Reference proteome</keyword>
<dbReference type="AlphaFoldDB" id="W7CBF6"/>
<dbReference type="STRING" id="1265861.BCAMP_10555"/>
<dbReference type="InterPro" id="IPR015590">
    <property type="entry name" value="Aldehyde_DH_dom"/>
</dbReference>
<evidence type="ECO:0000313" key="3">
    <source>
        <dbReference type="EMBL" id="EUJ36709.1"/>
    </source>
</evidence>
<dbReference type="EMBL" id="AODH01000045">
    <property type="protein sequence ID" value="EUJ36709.1"/>
    <property type="molecule type" value="Genomic_DNA"/>
</dbReference>
<dbReference type="InterPro" id="IPR016162">
    <property type="entry name" value="Ald_DH_N"/>
</dbReference>
<accession>W7CBF6</accession>
<gene>
    <name evidence="3" type="ORF">BCAMP_10555</name>
</gene>
<evidence type="ECO:0000259" key="2">
    <source>
        <dbReference type="Pfam" id="PF00171"/>
    </source>
</evidence>
<feature type="domain" description="Aldehyde dehydrogenase" evidence="2">
    <location>
        <begin position="6"/>
        <end position="270"/>
    </location>
</feature>
<dbReference type="SUPFAM" id="SSF53720">
    <property type="entry name" value="ALDH-like"/>
    <property type="match status" value="1"/>
</dbReference>
<dbReference type="PATRIC" id="fig|1265861.3.peg.2074"/>
<dbReference type="RefSeq" id="WP_051457029.1">
    <property type="nucleotide sequence ID" value="NZ_AODH01000045.1"/>
</dbReference>
<dbReference type="Gene3D" id="3.40.605.10">
    <property type="entry name" value="Aldehyde Dehydrogenase, Chain A, domain 1"/>
    <property type="match status" value="1"/>
</dbReference>
<evidence type="ECO:0000256" key="1">
    <source>
        <dbReference type="ARBA" id="ARBA00023002"/>
    </source>
</evidence>
<dbReference type="InterPro" id="IPR016161">
    <property type="entry name" value="Ald_DH/histidinol_DH"/>
</dbReference>